<dbReference type="EMBL" id="CP026520">
    <property type="protein sequence ID" value="QAV20439.1"/>
    <property type="molecule type" value="Genomic_DNA"/>
</dbReference>
<proteinExistence type="predicted"/>
<accession>A0A410X1F1</accession>
<dbReference type="RefSeq" id="WP_042230110.1">
    <property type="nucleotide sequence ID" value="NZ_CP026520.1"/>
</dbReference>
<reference evidence="2 5" key="2">
    <citation type="submission" date="2022-05" db="EMBL/GenBank/DDBJ databases">
        <title>Genome Sequencing of Bee-Associated Microbes.</title>
        <authorList>
            <person name="Dunlap C."/>
        </authorList>
    </citation>
    <scope>NUCLEOTIDE SEQUENCE [LARGE SCALE GENOMIC DNA]</scope>
    <source>
        <strain evidence="2 5">NRRL B-23120</strain>
    </source>
</reference>
<keyword evidence="5" id="KW-1185">Reference proteome</keyword>
<evidence type="ECO:0000313" key="3">
    <source>
        <dbReference type="EMBL" id="QAV20439.1"/>
    </source>
</evidence>
<dbReference type="AlphaFoldDB" id="A0A410X1F1"/>
<organism evidence="3 4">
    <name type="scientific">Paenibacillus chitinolyticus</name>
    <dbReference type="NCBI Taxonomy" id="79263"/>
    <lineage>
        <taxon>Bacteria</taxon>
        <taxon>Bacillati</taxon>
        <taxon>Bacillota</taxon>
        <taxon>Bacilli</taxon>
        <taxon>Bacillales</taxon>
        <taxon>Paenibacillaceae</taxon>
        <taxon>Paenibacillus</taxon>
    </lineage>
</organism>
<dbReference type="EMBL" id="JAMDMJ010000003">
    <property type="protein sequence ID" value="MCY9594877.1"/>
    <property type="molecule type" value="Genomic_DNA"/>
</dbReference>
<name>A0A410X1F1_9BACL</name>
<sequence length="117" mass="12318">MKRIVVLIFAAFFAFSANASAAYTAVSQDLYVSQAAPHKASIGLWSTTNEVVQITVYSKSPNGQLSPLYSKNVAIGPAVASPVEFSVGYLSPGTYVIKGEFPGSYGSLGPVSLYPSF</sequence>
<gene>
    <name evidence="2" type="ORF">M5X16_03690</name>
    <name evidence="3" type="ORF">PC41400_23295</name>
</gene>
<feature type="chain" id="PRO_5019212706" evidence="1">
    <location>
        <begin position="22"/>
        <end position="117"/>
    </location>
</feature>
<evidence type="ECO:0000256" key="1">
    <source>
        <dbReference type="SAM" id="SignalP"/>
    </source>
</evidence>
<evidence type="ECO:0000313" key="4">
    <source>
        <dbReference type="Proteomes" id="UP000288943"/>
    </source>
</evidence>
<protein>
    <submittedName>
        <fullName evidence="3">Uncharacterized protein</fullName>
    </submittedName>
</protein>
<dbReference type="OrthoDB" id="2619841at2"/>
<evidence type="ECO:0000313" key="5">
    <source>
        <dbReference type="Proteomes" id="UP001527202"/>
    </source>
</evidence>
<dbReference type="GeneID" id="95377721"/>
<reference evidence="3 4" key="1">
    <citation type="submission" date="2018-01" db="EMBL/GenBank/DDBJ databases">
        <title>The whole genome sequencing and assembly of Paenibacillus chitinolyticus KCCM 41400 strain.</title>
        <authorList>
            <person name="Kim J.-Y."/>
            <person name="Park M.-K."/>
            <person name="Lee Y.-J."/>
            <person name="Yi H."/>
            <person name="Bahn Y.-S."/>
            <person name="Kim J.F."/>
            <person name="Lee D.-W."/>
        </authorList>
    </citation>
    <scope>NUCLEOTIDE SEQUENCE [LARGE SCALE GENOMIC DNA]</scope>
    <source>
        <strain evidence="3 4">KCCM 41400</strain>
    </source>
</reference>
<dbReference type="KEGG" id="pchi:PC41400_23295"/>
<keyword evidence="1" id="KW-0732">Signal</keyword>
<feature type="signal peptide" evidence="1">
    <location>
        <begin position="1"/>
        <end position="21"/>
    </location>
</feature>
<dbReference type="Proteomes" id="UP001527202">
    <property type="component" value="Unassembled WGS sequence"/>
</dbReference>
<evidence type="ECO:0000313" key="2">
    <source>
        <dbReference type="EMBL" id="MCY9594877.1"/>
    </source>
</evidence>
<dbReference type="Proteomes" id="UP000288943">
    <property type="component" value="Chromosome"/>
</dbReference>